<dbReference type="AlphaFoldDB" id="A0A6M6E6R6"/>
<protein>
    <submittedName>
        <fullName evidence="1">Uncharacterized protein</fullName>
    </submittedName>
</protein>
<dbReference type="EMBL" id="CP045273">
    <property type="protein sequence ID" value="QJX80839.1"/>
    <property type="molecule type" value="Genomic_DNA"/>
</dbReference>
<name>A0A6M6E6R6_PRIMG</name>
<sequence>MTAKIFHFHQHKHVEFIDLLRKKEEMRFDVCLEINQFPFTLTDVVIEGIKKDKIRYNYDSIYHSPKKDSNIDICPFCEKPFESSVCEKLTSEKDEIFSQNISRQLFFPIMSYYYNDPERTTLNKLVKKELEDFEPLFYGMAEGIFIQCIFSYKGEILLFQDVIDSRKNDVLPLIFYFNPEQKELNLYIEYLLPENLMPLTSAISKSMHKPNVEIFNTTGMELTRLYTEFLENNPQS</sequence>
<proteinExistence type="predicted"/>
<dbReference type="Proteomes" id="UP000501076">
    <property type="component" value="Plasmid pFDU301A"/>
</dbReference>
<dbReference type="RefSeq" id="WP_171778838.1">
    <property type="nucleotide sequence ID" value="NZ_CP045273.1"/>
</dbReference>
<keyword evidence="1" id="KW-0614">Plasmid</keyword>
<reference evidence="1 2" key="1">
    <citation type="submission" date="2019-10" db="EMBL/GenBank/DDBJ databases">
        <title>Complete genome sequences for adaption low water activity.</title>
        <authorList>
            <person name="Zhao L."/>
            <person name="Zhong J."/>
        </authorList>
    </citation>
    <scope>NUCLEOTIDE SEQUENCE [LARGE SCALE GENOMIC DNA]</scope>
    <source>
        <strain evidence="1 2">FDU301</strain>
        <plasmid evidence="2">pfdu301a</plasmid>
    </source>
</reference>
<organism evidence="1 2">
    <name type="scientific">Priestia megaterium</name>
    <name type="common">Bacillus megaterium</name>
    <dbReference type="NCBI Taxonomy" id="1404"/>
    <lineage>
        <taxon>Bacteria</taxon>
        <taxon>Bacillati</taxon>
        <taxon>Bacillota</taxon>
        <taxon>Bacilli</taxon>
        <taxon>Bacillales</taxon>
        <taxon>Bacillaceae</taxon>
        <taxon>Priestia</taxon>
    </lineage>
</organism>
<geneLocation type="plasmid" evidence="2">
    <name>pfdu301a</name>
</geneLocation>
<gene>
    <name evidence="1" type="ORF">FDZ14_32640</name>
</gene>
<accession>A0A6M6E6R6</accession>
<evidence type="ECO:0000313" key="1">
    <source>
        <dbReference type="EMBL" id="QJX80839.1"/>
    </source>
</evidence>
<evidence type="ECO:0000313" key="2">
    <source>
        <dbReference type="Proteomes" id="UP000501076"/>
    </source>
</evidence>